<dbReference type="GeneID" id="78477214"/>
<dbReference type="AlphaFoldDB" id="A0A140DS57"/>
<sequence>MKKMINTAFVYMILGLVAGVFYREFTKFMGFEGLTTLRAMHPHLLALGMGMFLILALFVRVLPALPSEKTFRWFYILYNAGLVVTVVLFAVRGIFQVNGTLLSAGASAAISGIAGIGHMLLGIGLFCLFIALKKAAGKAEA</sequence>
<reference evidence="2 3" key="1">
    <citation type="journal article" date="2016" name="Gut Pathog.">
        <title>Whole genome sequencing of "Faecalibaculum rodentium" ALO17, isolated from C57BL/6J laboratory mouse feces.</title>
        <authorList>
            <person name="Lim S."/>
            <person name="Chang D.H."/>
            <person name="Ahn S."/>
            <person name="Kim B.C."/>
        </authorList>
    </citation>
    <scope>NUCLEOTIDE SEQUENCE [LARGE SCALE GENOMIC DNA]</scope>
    <source>
        <strain evidence="2 3">Alo17</strain>
    </source>
</reference>
<keyword evidence="3" id="KW-1185">Reference proteome</keyword>
<name>A0A140DS57_9FIRM</name>
<accession>A0A140DS57</accession>
<keyword evidence="1" id="KW-0472">Membrane</keyword>
<gene>
    <name evidence="2" type="ORF">AALO17_03500</name>
</gene>
<dbReference type="EMBL" id="CP011391">
    <property type="protein sequence ID" value="AMK53484.1"/>
    <property type="molecule type" value="Genomic_DNA"/>
</dbReference>
<dbReference type="InterPro" id="IPR021299">
    <property type="entry name" value="DUF2871"/>
</dbReference>
<feature type="transmembrane region" description="Helical" evidence="1">
    <location>
        <begin position="7"/>
        <end position="23"/>
    </location>
</feature>
<dbReference type="STRING" id="1702221.AALO17_03500"/>
<evidence type="ECO:0000313" key="2">
    <source>
        <dbReference type="EMBL" id="AMK53484.1"/>
    </source>
</evidence>
<evidence type="ECO:0008006" key="4">
    <source>
        <dbReference type="Google" id="ProtNLM"/>
    </source>
</evidence>
<feature type="transmembrane region" description="Helical" evidence="1">
    <location>
        <begin position="107"/>
        <end position="132"/>
    </location>
</feature>
<keyword evidence="1" id="KW-0812">Transmembrane</keyword>
<dbReference type="PATRIC" id="fig|1702221.3.peg.338"/>
<evidence type="ECO:0000256" key="1">
    <source>
        <dbReference type="SAM" id="Phobius"/>
    </source>
</evidence>
<keyword evidence="1" id="KW-1133">Transmembrane helix</keyword>
<evidence type="ECO:0000313" key="3">
    <source>
        <dbReference type="Proteomes" id="UP000069771"/>
    </source>
</evidence>
<protein>
    <recommendedName>
        <fullName evidence="4">DUF2871 domain-containing protein</fullName>
    </recommendedName>
</protein>
<feature type="transmembrane region" description="Helical" evidence="1">
    <location>
        <begin position="43"/>
        <end position="62"/>
    </location>
</feature>
<feature type="transmembrane region" description="Helical" evidence="1">
    <location>
        <begin position="74"/>
        <end position="95"/>
    </location>
</feature>
<organism evidence="2 3">
    <name type="scientific">Faecalibaculum rodentium</name>
    <dbReference type="NCBI Taxonomy" id="1702221"/>
    <lineage>
        <taxon>Bacteria</taxon>
        <taxon>Bacillati</taxon>
        <taxon>Bacillota</taxon>
        <taxon>Erysipelotrichia</taxon>
        <taxon>Erysipelotrichales</taxon>
        <taxon>Erysipelotrichaceae</taxon>
        <taxon>Faecalibaculum</taxon>
    </lineage>
</organism>
<dbReference type="Pfam" id="PF11070">
    <property type="entry name" value="DUF2871"/>
    <property type="match status" value="1"/>
</dbReference>
<dbReference type="RefSeq" id="WP_067554658.1">
    <property type="nucleotide sequence ID" value="NZ_CAQOBB010000050.1"/>
</dbReference>
<dbReference type="KEGG" id="fro:AALO17_03500"/>
<dbReference type="Proteomes" id="UP000069771">
    <property type="component" value="Chromosome"/>
</dbReference>
<proteinExistence type="predicted"/>
<dbReference type="OrthoDB" id="1644899at2"/>